<evidence type="ECO:0000313" key="1">
    <source>
        <dbReference type="EMBL" id="KAI3765634.1"/>
    </source>
</evidence>
<evidence type="ECO:0000313" key="2">
    <source>
        <dbReference type="Proteomes" id="UP001055811"/>
    </source>
</evidence>
<proteinExistence type="predicted"/>
<organism evidence="1 2">
    <name type="scientific">Cichorium intybus</name>
    <name type="common">Chicory</name>
    <dbReference type="NCBI Taxonomy" id="13427"/>
    <lineage>
        <taxon>Eukaryota</taxon>
        <taxon>Viridiplantae</taxon>
        <taxon>Streptophyta</taxon>
        <taxon>Embryophyta</taxon>
        <taxon>Tracheophyta</taxon>
        <taxon>Spermatophyta</taxon>
        <taxon>Magnoliopsida</taxon>
        <taxon>eudicotyledons</taxon>
        <taxon>Gunneridae</taxon>
        <taxon>Pentapetalae</taxon>
        <taxon>asterids</taxon>
        <taxon>campanulids</taxon>
        <taxon>Asterales</taxon>
        <taxon>Asteraceae</taxon>
        <taxon>Cichorioideae</taxon>
        <taxon>Cichorieae</taxon>
        <taxon>Cichoriinae</taxon>
        <taxon>Cichorium</taxon>
    </lineage>
</organism>
<keyword evidence="2" id="KW-1185">Reference proteome</keyword>
<sequence>MSFLLRSSCFHGLIKAGLASWDIGDCKACHNEIQLLDLVVNLDFRFGCSSCQSKQSDPSDLANTFFSTSRIIHQESGNKSSRI</sequence>
<name>A0ACB9F3H3_CICIN</name>
<dbReference type="Proteomes" id="UP001055811">
    <property type="component" value="Linkage Group LG03"/>
</dbReference>
<gene>
    <name evidence="1" type="ORF">L2E82_15674</name>
</gene>
<comment type="caution">
    <text evidence="1">The sequence shown here is derived from an EMBL/GenBank/DDBJ whole genome shotgun (WGS) entry which is preliminary data.</text>
</comment>
<reference evidence="1 2" key="2">
    <citation type="journal article" date="2022" name="Mol. Ecol. Resour.">
        <title>The genomes of chicory, endive, great burdock and yacon provide insights into Asteraceae paleo-polyploidization history and plant inulin production.</title>
        <authorList>
            <person name="Fan W."/>
            <person name="Wang S."/>
            <person name="Wang H."/>
            <person name="Wang A."/>
            <person name="Jiang F."/>
            <person name="Liu H."/>
            <person name="Zhao H."/>
            <person name="Xu D."/>
            <person name="Zhang Y."/>
        </authorList>
    </citation>
    <scope>NUCLEOTIDE SEQUENCE [LARGE SCALE GENOMIC DNA]</scope>
    <source>
        <strain evidence="2">cv. Punajuju</strain>
        <tissue evidence="1">Leaves</tissue>
    </source>
</reference>
<protein>
    <submittedName>
        <fullName evidence="1">Uncharacterized protein</fullName>
    </submittedName>
</protein>
<accession>A0ACB9F3H3</accession>
<dbReference type="EMBL" id="CM042011">
    <property type="protein sequence ID" value="KAI3765634.1"/>
    <property type="molecule type" value="Genomic_DNA"/>
</dbReference>
<reference evidence="2" key="1">
    <citation type="journal article" date="2022" name="Mol. Ecol. Resour.">
        <title>The genomes of chicory, endive, great burdock and yacon provide insights into Asteraceae palaeo-polyploidization history and plant inulin production.</title>
        <authorList>
            <person name="Fan W."/>
            <person name="Wang S."/>
            <person name="Wang H."/>
            <person name="Wang A."/>
            <person name="Jiang F."/>
            <person name="Liu H."/>
            <person name="Zhao H."/>
            <person name="Xu D."/>
            <person name="Zhang Y."/>
        </authorList>
    </citation>
    <scope>NUCLEOTIDE SEQUENCE [LARGE SCALE GENOMIC DNA]</scope>
    <source>
        <strain evidence="2">cv. Punajuju</strain>
    </source>
</reference>